<dbReference type="SUPFAM" id="SSF56112">
    <property type="entry name" value="Protein kinase-like (PK-like)"/>
    <property type="match status" value="1"/>
</dbReference>
<dbReference type="Gene3D" id="1.10.510.10">
    <property type="entry name" value="Transferase(Phosphotransferase) domain 1"/>
    <property type="match status" value="1"/>
</dbReference>
<dbReference type="AlphaFoldDB" id="A0A0D3J0X9"/>
<keyword evidence="2 6" id="KW-0547">Nucleotide-binding</keyword>
<dbReference type="PROSITE" id="PS00107">
    <property type="entry name" value="PROTEIN_KINASE_ATP"/>
    <property type="match status" value="1"/>
</dbReference>
<dbReference type="Proteomes" id="UP000013827">
    <property type="component" value="Unassembled WGS sequence"/>
</dbReference>
<reference evidence="10" key="1">
    <citation type="journal article" date="2013" name="Nature">
        <title>Pan genome of the phytoplankton Emiliania underpins its global distribution.</title>
        <authorList>
            <person name="Read B.A."/>
            <person name="Kegel J."/>
            <person name="Klute M.J."/>
            <person name="Kuo A."/>
            <person name="Lefebvre S.C."/>
            <person name="Maumus F."/>
            <person name="Mayer C."/>
            <person name="Miller J."/>
            <person name="Monier A."/>
            <person name="Salamov A."/>
            <person name="Young J."/>
            <person name="Aguilar M."/>
            <person name="Claverie J.M."/>
            <person name="Frickenhaus S."/>
            <person name="Gonzalez K."/>
            <person name="Herman E.K."/>
            <person name="Lin Y.C."/>
            <person name="Napier J."/>
            <person name="Ogata H."/>
            <person name="Sarno A.F."/>
            <person name="Shmutz J."/>
            <person name="Schroeder D."/>
            <person name="de Vargas C."/>
            <person name="Verret F."/>
            <person name="von Dassow P."/>
            <person name="Valentin K."/>
            <person name="Van de Peer Y."/>
            <person name="Wheeler G."/>
            <person name="Dacks J.B."/>
            <person name="Delwiche C.F."/>
            <person name="Dyhrman S.T."/>
            <person name="Glockner G."/>
            <person name="John U."/>
            <person name="Richards T."/>
            <person name="Worden A.Z."/>
            <person name="Zhang X."/>
            <person name="Grigoriev I.V."/>
            <person name="Allen A.E."/>
            <person name="Bidle K."/>
            <person name="Borodovsky M."/>
            <person name="Bowler C."/>
            <person name="Brownlee C."/>
            <person name="Cock J.M."/>
            <person name="Elias M."/>
            <person name="Gladyshev V.N."/>
            <person name="Groth M."/>
            <person name="Guda C."/>
            <person name="Hadaegh A."/>
            <person name="Iglesias-Rodriguez M.D."/>
            <person name="Jenkins J."/>
            <person name="Jones B.M."/>
            <person name="Lawson T."/>
            <person name="Leese F."/>
            <person name="Lindquist E."/>
            <person name="Lobanov A."/>
            <person name="Lomsadze A."/>
            <person name="Malik S.B."/>
            <person name="Marsh M.E."/>
            <person name="Mackinder L."/>
            <person name="Mock T."/>
            <person name="Mueller-Roeber B."/>
            <person name="Pagarete A."/>
            <person name="Parker M."/>
            <person name="Probert I."/>
            <person name="Quesneville H."/>
            <person name="Raines C."/>
            <person name="Rensing S.A."/>
            <person name="Riano-Pachon D.M."/>
            <person name="Richier S."/>
            <person name="Rokitta S."/>
            <person name="Shiraiwa Y."/>
            <person name="Soanes D.M."/>
            <person name="van der Giezen M."/>
            <person name="Wahlund T.M."/>
            <person name="Williams B."/>
            <person name="Wilson W."/>
            <person name="Wolfe G."/>
            <person name="Wurch L.L."/>
        </authorList>
    </citation>
    <scope>NUCLEOTIDE SEQUENCE</scope>
</reference>
<keyword evidence="4 6" id="KW-0067">ATP-binding</keyword>
<keyword evidence="1" id="KW-0808">Transferase</keyword>
<dbReference type="InterPro" id="IPR000719">
    <property type="entry name" value="Prot_kinase_dom"/>
</dbReference>
<evidence type="ECO:0000256" key="5">
    <source>
        <dbReference type="ARBA" id="ARBA00039067"/>
    </source>
</evidence>
<dbReference type="GO" id="GO:0005524">
    <property type="term" value="F:ATP binding"/>
    <property type="evidence" value="ECO:0007669"/>
    <property type="project" value="UniProtKB-UniRule"/>
</dbReference>
<organism evidence="9 10">
    <name type="scientific">Emiliania huxleyi (strain CCMP1516)</name>
    <dbReference type="NCBI Taxonomy" id="280463"/>
    <lineage>
        <taxon>Eukaryota</taxon>
        <taxon>Haptista</taxon>
        <taxon>Haptophyta</taxon>
        <taxon>Prymnesiophyceae</taxon>
        <taxon>Isochrysidales</taxon>
        <taxon>Noelaerhabdaceae</taxon>
        <taxon>Emiliania</taxon>
    </lineage>
</organism>
<feature type="region of interest" description="Disordered" evidence="7">
    <location>
        <begin position="213"/>
        <end position="258"/>
    </location>
</feature>
<dbReference type="KEGG" id="ehx:EMIHUDRAFT_470323"/>
<evidence type="ECO:0000256" key="3">
    <source>
        <dbReference type="ARBA" id="ARBA00022777"/>
    </source>
</evidence>
<dbReference type="InterPro" id="IPR017441">
    <property type="entry name" value="Protein_kinase_ATP_BS"/>
</dbReference>
<feature type="compositionally biased region" description="Low complexity" evidence="7">
    <location>
        <begin position="228"/>
        <end position="249"/>
    </location>
</feature>
<name>A0A0D3J0X9_EMIH1</name>
<dbReference type="PANTHER" id="PTHR43289">
    <property type="entry name" value="MITOGEN-ACTIVATED PROTEIN KINASE KINASE KINASE 20-RELATED"/>
    <property type="match status" value="1"/>
</dbReference>
<keyword evidence="10" id="KW-1185">Reference proteome</keyword>
<dbReference type="GeneID" id="17263305"/>
<dbReference type="SMART" id="SM00220">
    <property type="entry name" value="S_TKc"/>
    <property type="match status" value="1"/>
</dbReference>
<protein>
    <recommendedName>
        <fullName evidence="5">NEK6-subfamily protein kinase</fullName>
        <ecNumber evidence="5">2.7.11.34</ecNumber>
    </recommendedName>
</protein>
<evidence type="ECO:0000256" key="2">
    <source>
        <dbReference type="ARBA" id="ARBA00022741"/>
    </source>
</evidence>
<evidence type="ECO:0000259" key="8">
    <source>
        <dbReference type="PROSITE" id="PS50011"/>
    </source>
</evidence>
<keyword evidence="3" id="KW-0418">Kinase</keyword>
<feature type="binding site" evidence="6">
    <location>
        <position position="64"/>
    </location>
    <ligand>
        <name>ATP</name>
        <dbReference type="ChEBI" id="CHEBI:30616"/>
    </ligand>
</feature>
<dbReference type="EC" id="2.7.11.34" evidence="5"/>
<evidence type="ECO:0000313" key="9">
    <source>
        <dbReference type="EnsemblProtists" id="EOD17164"/>
    </source>
</evidence>
<evidence type="ECO:0000256" key="1">
    <source>
        <dbReference type="ARBA" id="ARBA00022679"/>
    </source>
</evidence>
<dbReference type="PaxDb" id="2903-EOD17164"/>
<dbReference type="InterPro" id="IPR011009">
    <property type="entry name" value="Kinase-like_dom_sf"/>
</dbReference>
<dbReference type="Gene3D" id="3.30.200.20">
    <property type="entry name" value="Phosphorylase Kinase, domain 1"/>
    <property type="match status" value="1"/>
</dbReference>
<proteinExistence type="predicted"/>
<evidence type="ECO:0000256" key="7">
    <source>
        <dbReference type="SAM" id="MobiDB-lite"/>
    </source>
</evidence>
<dbReference type="EnsemblProtists" id="EOD17164">
    <property type="protein sequence ID" value="EOD17164"/>
    <property type="gene ID" value="EMIHUDRAFT_470323"/>
</dbReference>
<dbReference type="PANTHER" id="PTHR43289:SF33">
    <property type="entry name" value="SERINE_THREONINE KINASE 31"/>
    <property type="match status" value="1"/>
</dbReference>
<reference evidence="9" key="2">
    <citation type="submission" date="2024-10" db="UniProtKB">
        <authorList>
            <consortium name="EnsemblProtists"/>
        </authorList>
    </citation>
    <scope>IDENTIFICATION</scope>
</reference>
<dbReference type="HOGENOM" id="CLU_1079391_0_0_1"/>
<dbReference type="Pfam" id="PF00069">
    <property type="entry name" value="Pkinase"/>
    <property type="match status" value="1"/>
</dbReference>
<dbReference type="STRING" id="2903.R1E8C9"/>
<evidence type="ECO:0000313" key="10">
    <source>
        <dbReference type="Proteomes" id="UP000013827"/>
    </source>
</evidence>
<dbReference type="RefSeq" id="XP_005769593.1">
    <property type="nucleotide sequence ID" value="XM_005769536.1"/>
</dbReference>
<feature type="domain" description="Protein kinase" evidence="8">
    <location>
        <begin position="36"/>
        <end position="258"/>
    </location>
</feature>
<evidence type="ECO:0000256" key="6">
    <source>
        <dbReference type="PROSITE-ProRule" id="PRU10141"/>
    </source>
</evidence>
<accession>A0A0D3J0X9</accession>
<evidence type="ECO:0000256" key="4">
    <source>
        <dbReference type="ARBA" id="ARBA00022840"/>
    </source>
</evidence>
<dbReference type="GO" id="GO:0004674">
    <property type="term" value="F:protein serine/threonine kinase activity"/>
    <property type="evidence" value="ECO:0007669"/>
    <property type="project" value="TreeGrafter"/>
</dbReference>
<sequence>MCCCLFSTGDAADSSALLVDRLRSPRGPRVADWSQCEWGEQLGAGAFAQVWAVRLPPFGDVAAKVLREDQRGDRAAASDIAREASLVCRLCHPHVLHGLLAHDHPAHGTVLVLPRIACTLAQHFRPPTQRTPCDDWRLARDWPLRRVLLVGLQLASALDYLHEHALAEHHVLHRDLKPDNVGLLGERGPRGVPCLLDFGCARMVPKAAAAAAPRRLASPPAAAPPPDTAAAGEALAPPEMGAAAAAAEGICPTRTQDP</sequence>
<dbReference type="PROSITE" id="PS50011">
    <property type="entry name" value="PROTEIN_KINASE_DOM"/>
    <property type="match status" value="1"/>
</dbReference>